<name>A0ACB8UGB3_9APHY</name>
<keyword evidence="2" id="KW-1185">Reference proteome</keyword>
<reference evidence="1" key="1">
    <citation type="journal article" date="2021" name="Environ. Microbiol.">
        <title>Gene family expansions and transcriptome signatures uncover fungal adaptations to wood decay.</title>
        <authorList>
            <person name="Hage H."/>
            <person name="Miyauchi S."/>
            <person name="Viragh M."/>
            <person name="Drula E."/>
            <person name="Min B."/>
            <person name="Chaduli D."/>
            <person name="Navarro D."/>
            <person name="Favel A."/>
            <person name="Norest M."/>
            <person name="Lesage-Meessen L."/>
            <person name="Balint B."/>
            <person name="Merenyi Z."/>
            <person name="de Eugenio L."/>
            <person name="Morin E."/>
            <person name="Martinez A.T."/>
            <person name="Baldrian P."/>
            <person name="Stursova M."/>
            <person name="Martinez M.J."/>
            <person name="Novotny C."/>
            <person name="Magnuson J.K."/>
            <person name="Spatafora J.W."/>
            <person name="Maurice S."/>
            <person name="Pangilinan J."/>
            <person name="Andreopoulos W."/>
            <person name="LaButti K."/>
            <person name="Hundley H."/>
            <person name="Na H."/>
            <person name="Kuo A."/>
            <person name="Barry K."/>
            <person name="Lipzen A."/>
            <person name="Henrissat B."/>
            <person name="Riley R."/>
            <person name="Ahrendt S."/>
            <person name="Nagy L.G."/>
            <person name="Grigoriev I.V."/>
            <person name="Martin F."/>
            <person name="Rosso M.N."/>
        </authorList>
    </citation>
    <scope>NUCLEOTIDE SEQUENCE</scope>
    <source>
        <strain evidence="1">CBS 384.51</strain>
    </source>
</reference>
<sequence length="123" mass="14149">MLAVTKRNFQPLARSFMHSWSTLLSLPLVLTQDETLQSLLYGFRLGVLFDTRTLRTSLALRAVPSSAHVHIWPARSQGLWPPLPLPIHCALHTDRVDDRNFCLNTQWTVAFVFRTNSREKLTH</sequence>
<organism evidence="1 2">
    <name type="scientific">Irpex rosettiformis</name>
    <dbReference type="NCBI Taxonomy" id="378272"/>
    <lineage>
        <taxon>Eukaryota</taxon>
        <taxon>Fungi</taxon>
        <taxon>Dikarya</taxon>
        <taxon>Basidiomycota</taxon>
        <taxon>Agaricomycotina</taxon>
        <taxon>Agaricomycetes</taxon>
        <taxon>Polyporales</taxon>
        <taxon>Irpicaceae</taxon>
        <taxon>Irpex</taxon>
    </lineage>
</organism>
<dbReference type="EMBL" id="MU274902">
    <property type="protein sequence ID" value="KAI0093321.1"/>
    <property type="molecule type" value="Genomic_DNA"/>
</dbReference>
<dbReference type="Proteomes" id="UP001055072">
    <property type="component" value="Unassembled WGS sequence"/>
</dbReference>
<comment type="caution">
    <text evidence="1">The sequence shown here is derived from an EMBL/GenBank/DDBJ whole genome shotgun (WGS) entry which is preliminary data.</text>
</comment>
<accession>A0ACB8UGB3</accession>
<evidence type="ECO:0000313" key="2">
    <source>
        <dbReference type="Proteomes" id="UP001055072"/>
    </source>
</evidence>
<proteinExistence type="predicted"/>
<gene>
    <name evidence="1" type="ORF">BDY19DRAFT_420721</name>
</gene>
<evidence type="ECO:0000313" key="1">
    <source>
        <dbReference type="EMBL" id="KAI0093321.1"/>
    </source>
</evidence>
<protein>
    <submittedName>
        <fullName evidence="1">Uncharacterized protein</fullName>
    </submittedName>
</protein>